<name>A0ACC1RVM5_9APHY</name>
<dbReference type="EMBL" id="JANHOG010002146">
    <property type="protein sequence ID" value="KAJ3526676.1"/>
    <property type="molecule type" value="Genomic_DNA"/>
</dbReference>
<keyword evidence="2" id="KW-1185">Reference proteome</keyword>
<comment type="caution">
    <text evidence="1">The sequence shown here is derived from an EMBL/GenBank/DDBJ whole genome shotgun (WGS) entry which is preliminary data.</text>
</comment>
<dbReference type="Proteomes" id="UP001148662">
    <property type="component" value="Unassembled WGS sequence"/>
</dbReference>
<organism evidence="1 2">
    <name type="scientific">Phlebia brevispora</name>
    <dbReference type="NCBI Taxonomy" id="194682"/>
    <lineage>
        <taxon>Eukaryota</taxon>
        <taxon>Fungi</taxon>
        <taxon>Dikarya</taxon>
        <taxon>Basidiomycota</taxon>
        <taxon>Agaricomycotina</taxon>
        <taxon>Agaricomycetes</taxon>
        <taxon>Polyporales</taxon>
        <taxon>Meruliaceae</taxon>
        <taxon>Phlebia</taxon>
    </lineage>
</organism>
<gene>
    <name evidence="1" type="ORF">NM688_g8229</name>
</gene>
<reference evidence="1" key="1">
    <citation type="submission" date="2022-07" db="EMBL/GenBank/DDBJ databases">
        <title>Genome Sequence of Phlebia brevispora.</title>
        <authorList>
            <person name="Buettner E."/>
        </authorList>
    </citation>
    <scope>NUCLEOTIDE SEQUENCE</scope>
    <source>
        <strain evidence="1">MPL23</strain>
    </source>
</reference>
<sequence length="171" mass="19673">MADIGQILLTSMIHSNRVPKGVREREEAQTVIEVLNERNLDEVFAERMFEVCPIVFYQLALRCADPMFPSSLRLINRYLSTGTSSLSVVFWRPLHTSSFWSSYQAHVFHLLEQAWDYYEPSDLISSSSSSDSHRRFEQSIPKQAAQLNMAGAHYKHVQTEVQVRFATTARC</sequence>
<evidence type="ECO:0000313" key="1">
    <source>
        <dbReference type="EMBL" id="KAJ3526676.1"/>
    </source>
</evidence>
<proteinExistence type="predicted"/>
<accession>A0ACC1RVM5</accession>
<evidence type="ECO:0000313" key="2">
    <source>
        <dbReference type="Proteomes" id="UP001148662"/>
    </source>
</evidence>
<protein>
    <submittedName>
        <fullName evidence="1">Uncharacterized protein</fullName>
    </submittedName>
</protein>